<feature type="compositionally biased region" description="Basic residues" evidence="1">
    <location>
        <begin position="280"/>
        <end position="292"/>
    </location>
</feature>
<protein>
    <submittedName>
        <fullName evidence="2">Uncharacterized protein</fullName>
    </submittedName>
</protein>
<organism evidence="2">
    <name type="scientific">viral metagenome</name>
    <dbReference type="NCBI Taxonomy" id="1070528"/>
    <lineage>
        <taxon>unclassified sequences</taxon>
        <taxon>metagenomes</taxon>
        <taxon>organismal metagenomes</taxon>
    </lineage>
</organism>
<evidence type="ECO:0000256" key="1">
    <source>
        <dbReference type="SAM" id="MobiDB-lite"/>
    </source>
</evidence>
<feature type="region of interest" description="Disordered" evidence="1">
    <location>
        <begin position="273"/>
        <end position="292"/>
    </location>
</feature>
<accession>A0A6C0D310</accession>
<proteinExistence type="predicted"/>
<evidence type="ECO:0000313" key="2">
    <source>
        <dbReference type="EMBL" id="QHT10897.1"/>
    </source>
</evidence>
<reference evidence="2" key="1">
    <citation type="journal article" date="2020" name="Nature">
        <title>Giant virus diversity and host interactions through global metagenomics.</title>
        <authorList>
            <person name="Schulz F."/>
            <person name="Roux S."/>
            <person name="Paez-Espino D."/>
            <person name="Jungbluth S."/>
            <person name="Walsh D.A."/>
            <person name="Denef V.J."/>
            <person name="McMahon K.D."/>
            <person name="Konstantinidis K.T."/>
            <person name="Eloe-Fadrosh E.A."/>
            <person name="Kyrpides N.C."/>
            <person name="Woyke T."/>
        </authorList>
    </citation>
    <scope>NUCLEOTIDE SEQUENCE</scope>
    <source>
        <strain evidence="2">GVMAG-M-3300023174-111</strain>
    </source>
</reference>
<dbReference type="AlphaFoldDB" id="A0A6C0D310"/>
<sequence length="296" mass="34059">MSQSDMQFAEVRYLSDLLSNPLNEIYKNKIISITIEHCLSKDYVSIFSLREIIDVDNPESNNQSNLSELKGAATLDAIIGGNDRDIIEKIPLNHSLTIKIKIEEGIIYVVNEVKLLQMNSCSQDVRPENILIENANQYYDSKINEFIGSFKMHVAQYTSYVLSSTNITEINNKYEVLFNYIDKVVELIFIDEGKKQVLQKIKERTRKFIDALNSGYQISGRVDYCKLVLNEIMGYLKGVCYSILISPTRWPPEDLDEILSKIKTREGAWLGGSRETMKRTSNHSRKTKKDRRILVK</sequence>
<name>A0A6C0D310_9ZZZZ</name>
<dbReference type="EMBL" id="MN739530">
    <property type="protein sequence ID" value="QHT10897.1"/>
    <property type="molecule type" value="Genomic_DNA"/>
</dbReference>